<protein>
    <recommendedName>
        <fullName evidence="3">HEPN AbiU2-like domain-containing protein</fullName>
    </recommendedName>
</protein>
<dbReference type="EMBL" id="MEUB01000007">
    <property type="protein sequence ID" value="OGC24714.1"/>
    <property type="molecule type" value="Genomic_DNA"/>
</dbReference>
<evidence type="ECO:0000313" key="2">
    <source>
        <dbReference type="Proteomes" id="UP000178417"/>
    </source>
</evidence>
<evidence type="ECO:0000313" key="1">
    <source>
        <dbReference type="EMBL" id="OGC24714.1"/>
    </source>
</evidence>
<dbReference type="AlphaFoldDB" id="A0A1F4SW86"/>
<accession>A0A1F4SW86</accession>
<proteinExistence type="predicted"/>
<gene>
    <name evidence="1" type="ORF">A2310_04435</name>
</gene>
<evidence type="ECO:0008006" key="3">
    <source>
        <dbReference type="Google" id="ProtNLM"/>
    </source>
</evidence>
<dbReference type="Proteomes" id="UP000178417">
    <property type="component" value="Unassembled WGS sequence"/>
</dbReference>
<organism evidence="1 2">
    <name type="scientific">candidate division WOR-1 bacterium RIFOXYB2_FULL_37_13</name>
    <dbReference type="NCBI Taxonomy" id="1802579"/>
    <lineage>
        <taxon>Bacteria</taxon>
        <taxon>Bacillati</taxon>
        <taxon>Saganbacteria</taxon>
    </lineage>
</organism>
<name>A0A1F4SW86_UNCSA</name>
<comment type="caution">
    <text evidence="1">The sequence shown here is derived from an EMBL/GenBank/DDBJ whole genome shotgun (WGS) entry which is preliminary data.</text>
</comment>
<sequence length="204" mass="24451">MEEECFYNRNRDDIFHPFSNNNDNKYFPEETLTKQFVLIKLIWEDIFCLAEIARVQKDIHKKKALLKYIYMDLCSLYDKFVEFKCLIIETTDIDCLVQKQILVKFNEFLSEISDFGKGAFYRKLRNKLSAHRDREILLTEAKGLWESIDDNKLMEVKDKIRAFYIYLKGLDNELNYRWARDYQEGGMKIKSIVQPLRIGEAQNE</sequence>
<reference evidence="1 2" key="1">
    <citation type="journal article" date="2016" name="Nat. Commun.">
        <title>Thousands of microbial genomes shed light on interconnected biogeochemical processes in an aquifer system.</title>
        <authorList>
            <person name="Anantharaman K."/>
            <person name="Brown C.T."/>
            <person name="Hug L.A."/>
            <person name="Sharon I."/>
            <person name="Castelle C.J."/>
            <person name="Probst A.J."/>
            <person name="Thomas B.C."/>
            <person name="Singh A."/>
            <person name="Wilkins M.J."/>
            <person name="Karaoz U."/>
            <person name="Brodie E.L."/>
            <person name="Williams K.H."/>
            <person name="Hubbard S.S."/>
            <person name="Banfield J.F."/>
        </authorList>
    </citation>
    <scope>NUCLEOTIDE SEQUENCE [LARGE SCALE GENOMIC DNA]</scope>
</reference>
<dbReference type="STRING" id="1802579.A2310_04435"/>